<protein>
    <submittedName>
        <fullName evidence="6">DUF636 domain-containing protein</fullName>
    </submittedName>
</protein>
<dbReference type="Gene3D" id="3.90.1590.10">
    <property type="entry name" value="glutathione-dependent formaldehyde- activating enzyme (gfa)"/>
    <property type="match status" value="1"/>
</dbReference>
<keyword evidence="3" id="KW-0862">Zinc</keyword>
<keyword evidence="4" id="KW-0456">Lyase</keyword>
<evidence type="ECO:0000313" key="7">
    <source>
        <dbReference type="Proteomes" id="UP000297245"/>
    </source>
</evidence>
<organism evidence="6 7">
    <name type="scientific">Dendrothele bispora (strain CBS 962.96)</name>
    <dbReference type="NCBI Taxonomy" id="1314807"/>
    <lineage>
        <taxon>Eukaryota</taxon>
        <taxon>Fungi</taxon>
        <taxon>Dikarya</taxon>
        <taxon>Basidiomycota</taxon>
        <taxon>Agaricomycotina</taxon>
        <taxon>Agaricomycetes</taxon>
        <taxon>Agaricomycetidae</taxon>
        <taxon>Agaricales</taxon>
        <taxon>Agaricales incertae sedis</taxon>
        <taxon>Dendrothele</taxon>
    </lineage>
</organism>
<dbReference type="OrthoDB" id="9985472at2759"/>
<accession>A0A4S8LTZ4</accession>
<dbReference type="Proteomes" id="UP000297245">
    <property type="component" value="Unassembled WGS sequence"/>
</dbReference>
<dbReference type="GO" id="GO:0016846">
    <property type="term" value="F:carbon-sulfur lyase activity"/>
    <property type="evidence" value="ECO:0007669"/>
    <property type="project" value="InterPro"/>
</dbReference>
<gene>
    <name evidence="6" type="ORF">K435DRAFT_780029</name>
</gene>
<proteinExistence type="inferred from homology"/>
<dbReference type="GO" id="GO:0046872">
    <property type="term" value="F:metal ion binding"/>
    <property type="evidence" value="ECO:0007669"/>
    <property type="project" value="UniProtKB-KW"/>
</dbReference>
<keyword evidence="2" id="KW-0479">Metal-binding</keyword>
<evidence type="ECO:0000256" key="4">
    <source>
        <dbReference type="ARBA" id="ARBA00023239"/>
    </source>
</evidence>
<evidence type="ECO:0000259" key="5">
    <source>
        <dbReference type="PROSITE" id="PS51891"/>
    </source>
</evidence>
<reference evidence="6 7" key="1">
    <citation type="journal article" date="2019" name="Nat. Ecol. Evol.">
        <title>Megaphylogeny resolves global patterns of mushroom evolution.</title>
        <authorList>
            <person name="Varga T."/>
            <person name="Krizsan K."/>
            <person name="Foldi C."/>
            <person name="Dima B."/>
            <person name="Sanchez-Garcia M."/>
            <person name="Sanchez-Ramirez S."/>
            <person name="Szollosi G.J."/>
            <person name="Szarkandi J.G."/>
            <person name="Papp V."/>
            <person name="Albert L."/>
            <person name="Andreopoulos W."/>
            <person name="Angelini C."/>
            <person name="Antonin V."/>
            <person name="Barry K.W."/>
            <person name="Bougher N.L."/>
            <person name="Buchanan P."/>
            <person name="Buyck B."/>
            <person name="Bense V."/>
            <person name="Catcheside P."/>
            <person name="Chovatia M."/>
            <person name="Cooper J."/>
            <person name="Damon W."/>
            <person name="Desjardin D."/>
            <person name="Finy P."/>
            <person name="Geml J."/>
            <person name="Haridas S."/>
            <person name="Hughes K."/>
            <person name="Justo A."/>
            <person name="Karasinski D."/>
            <person name="Kautmanova I."/>
            <person name="Kiss B."/>
            <person name="Kocsube S."/>
            <person name="Kotiranta H."/>
            <person name="LaButti K.M."/>
            <person name="Lechner B.E."/>
            <person name="Liimatainen K."/>
            <person name="Lipzen A."/>
            <person name="Lukacs Z."/>
            <person name="Mihaltcheva S."/>
            <person name="Morgado L.N."/>
            <person name="Niskanen T."/>
            <person name="Noordeloos M.E."/>
            <person name="Ohm R.A."/>
            <person name="Ortiz-Santana B."/>
            <person name="Ovrebo C."/>
            <person name="Racz N."/>
            <person name="Riley R."/>
            <person name="Savchenko A."/>
            <person name="Shiryaev A."/>
            <person name="Soop K."/>
            <person name="Spirin V."/>
            <person name="Szebenyi C."/>
            <person name="Tomsovsky M."/>
            <person name="Tulloss R.E."/>
            <person name="Uehling J."/>
            <person name="Grigoriev I.V."/>
            <person name="Vagvolgyi C."/>
            <person name="Papp T."/>
            <person name="Martin F.M."/>
            <person name="Miettinen O."/>
            <person name="Hibbett D.S."/>
            <person name="Nagy L.G."/>
        </authorList>
    </citation>
    <scope>NUCLEOTIDE SEQUENCE [LARGE SCALE GENOMIC DNA]</scope>
    <source>
        <strain evidence="6 7">CBS 962.96</strain>
    </source>
</reference>
<dbReference type="EMBL" id="ML179262">
    <property type="protein sequence ID" value="THU92982.1"/>
    <property type="molecule type" value="Genomic_DNA"/>
</dbReference>
<name>A0A4S8LTZ4_DENBC</name>
<evidence type="ECO:0000313" key="6">
    <source>
        <dbReference type="EMBL" id="THU92982.1"/>
    </source>
</evidence>
<feature type="domain" description="CENP-V/GFA" evidence="5">
    <location>
        <begin position="7"/>
        <end position="116"/>
    </location>
</feature>
<dbReference type="Pfam" id="PF04828">
    <property type="entry name" value="GFA"/>
    <property type="match status" value="1"/>
</dbReference>
<dbReference type="PANTHER" id="PTHR33337:SF40">
    <property type="entry name" value="CENP-V_GFA DOMAIN-CONTAINING PROTEIN-RELATED"/>
    <property type="match status" value="1"/>
</dbReference>
<comment type="similarity">
    <text evidence="1">Belongs to the Gfa family.</text>
</comment>
<evidence type="ECO:0000256" key="3">
    <source>
        <dbReference type="ARBA" id="ARBA00022833"/>
    </source>
</evidence>
<dbReference type="PROSITE" id="PS51891">
    <property type="entry name" value="CENP_V_GFA"/>
    <property type="match status" value="1"/>
</dbReference>
<dbReference type="AlphaFoldDB" id="A0A4S8LTZ4"/>
<dbReference type="InterPro" id="IPR011057">
    <property type="entry name" value="Mss4-like_sf"/>
</dbReference>
<sequence length="141" mass="15406">MSAAQTRTGSCLCEANKFTVKGDPMLFIVCHCTNCKKQTGTAFMSNIMFKEENVDLTGCQDVGQYADSNNKSGSTILRHFCNKCGSTMFVKPDETRKSMGIVSIPSALIDGSDAWNIAPTKEVFAEKKCSFVKELVINSPQ</sequence>
<evidence type="ECO:0000256" key="1">
    <source>
        <dbReference type="ARBA" id="ARBA00005495"/>
    </source>
</evidence>
<keyword evidence="7" id="KW-1185">Reference proteome</keyword>
<dbReference type="InterPro" id="IPR006913">
    <property type="entry name" value="CENP-V/GFA"/>
</dbReference>
<dbReference type="PANTHER" id="PTHR33337">
    <property type="entry name" value="GFA DOMAIN-CONTAINING PROTEIN"/>
    <property type="match status" value="1"/>
</dbReference>
<evidence type="ECO:0000256" key="2">
    <source>
        <dbReference type="ARBA" id="ARBA00022723"/>
    </source>
</evidence>
<dbReference type="SUPFAM" id="SSF51316">
    <property type="entry name" value="Mss4-like"/>
    <property type="match status" value="1"/>
</dbReference>